<dbReference type="PANTHER" id="PTHR11352">
    <property type="entry name" value="PROLIFERATING CELL NUCLEAR ANTIGEN"/>
    <property type="match status" value="1"/>
</dbReference>
<evidence type="ECO:0000256" key="3">
    <source>
        <dbReference type="ARBA" id="ARBA00022705"/>
    </source>
</evidence>
<dbReference type="Proteomes" id="UP000275078">
    <property type="component" value="Unassembled WGS sequence"/>
</dbReference>
<dbReference type="InterPro" id="IPR000730">
    <property type="entry name" value="Pr_cel_nuc_antig"/>
</dbReference>
<protein>
    <recommendedName>
        <fullName evidence="7">DNA sliding clamp PCNA</fullName>
    </recommendedName>
</protein>
<evidence type="ECO:0000256" key="4">
    <source>
        <dbReference type="ARBA" id="ARBA00023125"/>
    </source>
</evidence>
<dbReference type="HAMAP" id="MF_00317">
    <property type="entry name" value="DNApol_clamp_arch"/>
    <property type="match status" value="1"/>
</dbReference>
<evidence type="ECO:0000256" key="7">
    <source>
        <dbReference type="RuleBase" id="RU000641"/>
    </source>
</evidence>
<sequence>MLEARLEQAGVLKKVVEAIKDLVQDCNFDCNDSGIALQAMDNSHVALVSMSLSHEGFSPYRCDRNIALGINLNSLTKVLRAAQNEDILTLKAADSPDSLNLVFENTERDRSSEYDIKLMDIDQEHLGIPDTDYSATVVLPSAEFQRICRDLSQLSESVTIEASKSSVKFSCSGDIGNGSVNLRQHQDLEKPDQSTSIELVEPVSLTFSLKYLVNFCKASALSPTVKLSLSTDVPLLVEYKMEAGYVRFYLAPKIGDEE</sequence>
<dbReference type="Pfam" id="PF00705">
    <property type="entry name" value="PCNA_N"/>
    <property type="match status" value="1"/>
</dbReference>
<dbReference type="GO" id="GO:0030337">
    <property type="term" value="F:DNA polymerase processivity factor activity"/>
    <property type="evidence" value="ECO:0007669"/>
    <property type="project" value="InterPro"/>
</dbReference>
<feature type="domain" description="Proliferating cell nuclear antigen PCNA N-terminal" evidence="9">
    <location>
        <begin position="1"/>
        <end position="124"/>
    </location>
</feature>
<proteinExistence type="inferred from homology"/>
<feature type="domain" description="Proliferating cell nuclear antigen PCNA C-terminal" evidence="10">
    <location>
        <begin position="127"/>
        <end position="253"/>
    </location>
</feature>
<dbReference type="GO" id="GO:0006272">
    <property type="term" value="P:leading strand elongation"/>
    <property type="evidence" value="ECO:0007669"/>
    <property type="project" value="TreeGrafter"/>
</dbReference>
<dbReference type="NCBIfam" id="TIGR00590">
    <property type="entry name" value="pcna"/>
    <property type="match status" value="1"/>
</dbReference>
<keyword evidence="3 8" id="KW-0235">DNA replication</keyword>
<dbReference type="STRING" id="1160509.A0A3N4ILB1"/>
<reference evidence="11 12" key="1">
    <citation type="journal article" date="2018" name="Nat. Ecol. Evol.">
        <title>Pezizomycetes genomes reveal the molecular basis of ectomycorrhizal truffle lifestyle.</title>
        <authorList>
            <person name="Murat C."/>
            <person name="Payen T."/>
            <person name="Noel B."/>
            <person name="Kuo A."/>
            <person name="Morin E."/>
            <person name="Chen J."/>
            <person name="Kohler A."/>
            <person name="Krizsan K."/>
            <person name="Balestrini R."/>
            <person name="Da Silva C."/>
            <person name="Montanini B."/>
            <person name="Hainaut M."/>
            <person name="Levati E."/>
            <person name="Barry K.W."/>
            <person name="Belfiori B."/>
            <person name="Cichocki N."/>
            <person name="Clum A."/>
            <person name="Dockter R.B."/>
            <person name="Fauchery L."/>
            <person name="Guy J."/>
            <person name="Iotti M."/>
            <person name="Le Tacon F."/>
            <person name="Lindquist E.A."/>
            <person name="Lipzen A."/>
            <person name="Malagnac F."/>
            <person name="Mello A."/>
            <person name="Molinier V."/>
            <person name="Miyauchi S."/>
            <person name="Poulain J."/>
            <person name="Riccioni C."/>
            <person name="Rubini A."/>
            <person name="Sitrit Y."/>
            <person name="Splivallo R."/>
            <person name="Traeger S."/>
            <person name="Wang M."/>
            <person name="Zifcakova L."/>
            <person name="Wipf D."/>
            <person name="Zambonelli A."/>
            <person name="Paolocci F."/>
            <person name="Nowrousian M."/>
            <person name="Ottonello S."/>
            <person name="Baldrian P."/>
            <person name="Spatafora J.W."/>
            <person name="Henrissat B."/>
            <person name="Nagy L.G."/>
            <person name="Aury J.M."/>
            <person name="Wincker P."/>
            <person name="Grigoriev I.V."/>
            <person name="Bonfante P."/>
            <person name="Martin F.M."/>
        </authorList>
    </citation>
    <scope>NUCLEOTIDE SEQUENCE [LARGE SCALE GENOMIC DNA]</scope>
    <source>
        <strain evidence="11 12">RN42</strain>
    </source>
</reference>
<dbReference type="InterPro" id="IPR022649">
    <property type="entry name" value="Pr_cel_nuc_antig_C"/>
</dbReference>
<dbReference type="GO" id="GO:0070987">
    <property type="term" value="P:error-free translesion synthesis"/>
    <property type="evidence" value="ECO:0007669"/>
    <property type="project" value="UniProtKB-ARBA"/>
</dbReference>
<evidence type="ECO:0000256" key="8">
    <source>
        <dbReference type="RuleBase" id="RU003671"/>
    </source>
</evidence>
<evidence type="ECO:0000256" key="5">
    <source>
        <dbReference type="ARBA" id="ARBA00023242"/>
    </source>
</evidence>
<comment type="similarity">
    <text evidence="2 8">Belongs to the PCNA family.</text>
</comment>
<keyword evidence="4 8" id="KW-0238">DNA-binding</keyword>
<evidence type="ECO:0000313" key="12">
    <source>
        <dbReference type="Proteomes" id="UP000275078"/>
    </source>
</evidence>
<dbReference type="AlphaFoldDB" id="A0A3N4ILB1"/>
<dbReference type="CDD" id="cd00577">
    <property type="entry name" value="PCNA"/>
    <property type="match status" value="1"/>
</dbReference>
<dbReference type="SUPFAM" id="SSF55979">
    <property type="entry name" value="DNA clamp"/>
    <property type="match status" value="2"/>
</dbReference>
<dbReference type="FunFam" id="3.10.150.10:FF:000006">
    <property type="entry name" value="Proliferating cell nuclear antigen"/>
    <property type="match status" value="1"/>
</dbReference>
<gene>
    <name evidence="11" type="ORF">BJ508DRAFT_411075</name>
</gene>
<dbReference type="GO" id="GO:0006298">
    <property type="term" value="P:mismatch repair"/>
    <property type="evidence" value="ECO:0007669"/>
    <property type="project" value="TreeGrafter"/>
</dbReference>
<keyword evidence="12" id="KW-1185">Reference proteome</keyword>
<dbReference type="FunFam" id="3.70.10.10:FF:000001">
    <property type="entry name" value="Proliferating cell nuclear antigen"/>
    <property type="match status" value="1"/>
</dbReference>
<evidence type="ECO:0000256" key="6">
    <source>
        <dbReference type="ARBA" id="ARBA00054163"/>
    </source>
</evidence>
<dbReference type="PANTHER" id="PTHR11352:SF0">
    <property type="entry name" value="PROLIFERATING CELL NUCLEAR ANTIGEN"/>
    <property type="match status" value="1"/>
</dbReference>
<dbReference type="GO" id="GO:0006275">
    <property type="term" value="P:regulation of DNA replication"/>
    <property type="evidence" value="ECO:0007669"/>
    <property type="project" value="InterPro"/>
</dbReference>
<name>A0A3N4ILB1_ASCIM</name>
<keyword evidence="5 7" id="KW-0539">Nucleus</keyword>
<evidence type="ECO:0000256" key="2">
    <source>
        <dbReference type="ARBA" id="ARBA00010462"/>
    </source>
</evidence>
<comment type="subcellular location">
    <subcellularLocation>
        <location evidence="1 7">Nucleus</location>
    </subcellularLocation>
</comment>
<dbReference type="GO" id="GO:0043626">
    <property type="term" value="C:PCNA complex"/>
    <property type="evidence" value="ECO:0007669"/>
    <property type="project" value="UniProtKB-ARBA"/>
</dbReference>
<dbReference type="EMBL" id="ML119648">
    <property type="protein sequence ID" value="RPA86923.1"/>
    <property type="molecule type" value="Genomic_DNA"/>
</dbReference>
<dbReference type="GO" id="GO:0006273">
    <property type="term" value="P:lagging strand elongation"/>
    <property type="evidence" value="ECO:0007669"/>
    <property type="project" value="UniProtKB-ARBA"/>
</dbReference>
<evidence type="ECO:0000259" key="9">
    <source>
        <dbReference type="Pfam" id="PF00705"/>
    </source>
</evidence>
<dbReference type="FunFam" id="3.10.150.10:FF:000008">
    <property type="entry name" value="Proliferating cell nuclear antigen"/>
    <property type="match status" value="1"/>
</dbReference>
<dbReference type="PROSITE" id="PS01251">
    <property type="entry name" value="PCNA_1"/>
    <property type="match status" value="1"/>
</dbReference>
<evidence type="ECO:0000259" key="10">
    <source>
        <dbReference type="Pfam" id="PF02747"/>
    </source>
</evidence>
<dbReference type="OrthoDB" id="534348at2759"/>
<comment type="function">
    <text evidence="7">This protein is an auxiliary protein of DNA polymerase delta and is involved in the control of eukaryotic DNA replication by increasing the polymerase's processivity during elongation of the leading strand.</text>
</comment>
<accession>A0A3N4ILB1</accession>
<comment type="function">
    <text evidence="6">This protein is an auxiliary protein of DNA polymerase delta and is involved in the control of eukaryotic DNA replication by increasing the polymerase's processibility during elongation of the leading strand. Involved in DNA repair.</text>
</comment>
<dbReference type="PRINTS" id="PR00339">
    <property type="entry name" value="PCNACYCLIN"/>
</dbReference>
<dbReference type="InterPro" id="IPR022659">
    <property type="entry name" value="Pr_cel_nuc_antig_CS"/>
</dbReference>
<evidence type="ECO:0000256" key="1">
    <source>
        <dbReference type="ARBA" id="ARBA00004123"/>
    </source>
</evidence>
<dbReference type="InterPro" id="IPR022648">
    <property type="entry name" value="Pr_cel_nuc_antig_N"/>
</dbReference>
<evidence type="ECO:0000313" key="11">
    <source>
        <dbReference type="EMBL" id="RPA86923.1"/>
    </source>
</evidence>
<dbReference type="Gene3D" id="3.10.150.10">
    <property type="entry name" value="DNA Polymerase III, subunit A, domain 2"/>
    <property type="match status" value="2"/>
</dbReference>
<dbReference type="PROSITE" id="PS00293">
    <property type="entry name" value="PCNA_2"/>
    <property type="match status" value="1"/>
</dbReference>
<dbReference type="Pfam" id="PF02747">
    <property type="entry name" value="PCNA_C"/>
    <property type="match status" value="1"/>
</dbReference>
<organism evidence="11 12">
    <name type="scientific">Ascobolus immersus RN42</name>
    <dbReference type="NCBI Taxonomy" id="1160509"/>
    <lineage>
        <taxon>Eukaryota</taxon>
        <taxon>Fungi</taxon>
        <taxon>Dikarya</taxon>
        <taxon>Ascomycota</taxon>
        <taxon>Pezizomycotina</taxon>
        <taxon>Pezizomycetes</taxon>
        <taxon>Pezizales</taxon>
        <taxon>Ascobolaceae</taxon>
        <taxon>Ascobolus</taxon>
    </lineage>
</organism>
<dbReference type="GO" id="GO:0003677">
    <property type="term" value="F:DNA binding"/>
    <property type="evidence" value="ECO:0007669"/>
    <property type="project" value="UniProtKB-KW"/>
</dbReference>
<dbReference type="InterPro" id="IPR046938">
    <property type="entry name" value="DNA_clamp_sf"/>
</dbReference>